<proteinExistence type="predicted"/>
<gene>
    <name evidence="2" type="ORF">A6F68_00515</name>
</gene>
<dbReference type="Proteomes" id="UP000092932">
    <property type="component" value="Chromosome"/>
</dbReference>
<dbReference type="STRING" id="692370.A6F68_00515"/>
<evidence type="ECO:0000256" key="1">
    <source>
        <dbReference type="SAM" id="MobiDB-lite"/>
    </source>
</evidence>
<feature type="region of interest" description="Disordered" evidence="1">
    <location>
        <begin position="77"/>
        <end position="100"/>
    </location>
</feature>
<reference evidence="2 3" key="1">
    <citation type="submission" date="2016-07" db="EMBL/GenBank/DDBJ databases">
        <title>Complete genome sequence of Altererythrobacter dongtanensis KCTC 22672, a type strain with esterase isolated from tidal flat.</title>
        <authorList>
            <person name="Cheng H."/>
            <person name="Wu Y.-H."/>
            <person name="Zhou P."/>
            <person name="Huo Y.-Y."/>
            <person name="Wang C.-S."/>
            <person name="Xu X.-W."/>
        </authorList>
    </citation>
    <scope>NUCLEOTIDE SEQUENCE [LARGE SCALE GENOMIC DNA]</scope>
    <source>
        <strain evidence="2 3">KCTC 22672</strain>
    </source>
</reference>
<dbReference type="RefSeq" id="WP_067675925.1">
    <property type="nucleotide sequence ID" value="NZ_CP016591.1"/>
</dbReference>
<dbReference type="OrthoDB" id="7433578at2"/>
<keyword evidence="3" id="KW-1185">Reference proteome</keyword>
<dbReference type="AlphaFoldDB" id="A0A1B2AA62"/>
<sequence>MSAWSLAILQLAAAQPSAPLPDIELRANVRAREVVIRQQGEASLMLRADPGETAPVEVERSEPAGATRYRNLEIKLRGTAKIAPQDRPQQGKSDETISPR</sequence>
<organism evidence="2 3">
    <name type="scientific">Tsuneonella dongtanensis</name>
    <dbReference type="NCBI Taxonomy" id="692370"/>
    <lineage>
        <taxon>Bacteria</taxon>
        <taxon>Pseudomonadati</taxon>
        <taxon>Pseudomonadota</taxon>
        <taxon>Alphaproteobacteria</taxon>
        <taxon>Sphingomonadales</taxon>
        <taxon>Erythrobacteraceae</taxon>
        <taxon>Tsuneonella</taxon>
    </lineage>
</organism>
<dbReference type="EMBL" id="CP016591">
    <property type="protein sequence ID" value="ANY19050.1"/>
    <property type="molecule type" value="Genomic_DNA"/>
</dbReference>
<evidence type="ECO:0000313" key="3">
    <source>
        <dbReference type="Proteomes" id="UP000092932"/>
    </source>
</evidence>
<name>A0A1B2AA62_9SPHN</name>
<evidence type="ECO:0000313" key="2">
    <source>
        <dbReference type="EMBL" id="ANY19050.1"/>
    </source>
</evidence>
<protein>
    <submittedName>
        <fullName evidence="2">Uncharacterized protein</fullName>
    </submittedName>
</protein>
<accession>A0A1B2AA62</accession>
<dbReference type="KEGG" id="ado:A6F68_00515"/>